<comment type="caution">
    <text evidence="2">The sequence shown here is derived from an EMBL/GenBank/DDBJ whole genome shotgun (WGS) entry which is preliminary data.</text>
</comment>
<protein>
    <submittedName>
        <fullName evidence="2">Uncharacterized protein</fullName>
    </submittedName>
</protein>
<reference evidence="3" key="1">
    <citation type="submission" date="2023-07" db="EMBL/GenBank/DDBJ databases">
        <title>30 novel species of actinomycetes from the DSMZ collection.</title>
        <authorList>
            <person name="Nouioui I."/>
        </authorList>
    </citation>
    <scope>NUCLEOTIDE SEQUENCE [LARGE SCALE GENOMIC DNA]</scope>
    <source>
        <strain evidence="3">DSM 44915</strain>
    </source>
</reference>
<dbReference type="Proteomes" id="UP001183410">
    <property type="component" value="Unassembled WGS sequence"/>
</dbReference>
<keyword evidence="3" id="KW-1185">Reference proteome</keyword>
<evidence type="ECO:0000313" key="3">
    <source>
        <dbReference type="Proteomes" id="UP001183410"/>
    </source>
</evidence>
<name>A0ABU2JR32_9ACTN</name>
<feature type="signal peptide" evidence="1">
    <location>
        <begin position="1"/>
        <end position="27"/>
    </location>
</feature>
<feature type="chain" id="PRO_5046628907" evidence="1">
    <location>
        <begin position="28"/>
        <end position="163"/>
    </location>
</feature>
<evidence type="ECO:0000256" key="1">
    <source>
        <dbReference type="SAM" id="SignalP"/>
    </source>
</evidence>
<evidence type="ECO:0000313" key="2">
    <source>
        <dbReference type="EMBL" id="MDT0267436.1"/>
    </source>
</evidence>
<sequence>MRENARLLSRALGLATTMALIPAGALAAPAAPNSDIPPWRDLATVKRATAAYHDVTRAEADGFVRTSECLPEKGLHYLRSVADSAEDLDLTRPNVLVYEPYPDGGLRLLGVEYASRTPGEFLGQELEPSSVVPYYLLHVWVWDEEADADDIFAADNPRITCGT</sequence>
<proteinExistence type="predicted"/>
<organism evidence="2 3">
    <name type="scientific">Streptomyces chisholmiae</name>
    <dbReference type="NCBI Taxonomy" id="3075540"/>
    <lineage>
        <taxon>Bacteria</taxon>
        <taxon>Bacillati</taxon>
        <taxon>Actinomycetota</taxon>
        <taxon>Actinomycetes</taxon>
        <taxon>Kitasatosporales</taxon>
        <taxon>Streptomycetaceae</taxon>
        <taxon>Streptomyces</taxon>
    </lineage>
</organism>
<gene>
    <name evidence="2" type="ORF">RM844_14185</name>
</gene>
<accession>A0ABU2JR32</accession>
<keyword evidence="1" id="KW-0732">Signal</keyword>
<dbReference type="EMBL" id="JAVREO010000007">
    <property type="protein sequence ID" value="MDT0267436.1"/>
    <property type="molecule type" value="Genomic_DNA"/>
</dbReference>
<dbReference type="RefSeq" id="WP_311667500.1">
    <property type="nucleotide sequence ID" value="NZ_JAVREO010000007.1"/>
</dbReference>